<dbReference type="InterPro" id="IPR036568">
    <property type="entry name" value="GGCT-like_sf"/>
</dbReference>
<comment type="caution">
    <text evidence="5">The sequence shown here is derived from an EMBL/GenBank/DDBJ whole genome shotgun (WGS) entry which is preliminary data.</text>
</comment>
<dbReference type="InParanoid" id="A0A0V0QWG2"/>
<comment type="similarity">
    <text evidence="1 3">Belongs to the gamma-glutamylcyclotransferase family.</text>
</comment>
<dbReference type="InterPro" id="IPR039126">
    <property type="entry name" value="GGACT"/>
</dbReference>
<dbReference type="CDD" id="cd06661">
    <property type="entry name" value="GGCT_like"/>
    <property type="match status" value="1"/>
</dbReference>
<dbReference type="PANTHER" id="PTHR12510">
    <property type="entry name" value="TROPONIN C-AKIN-1 PROTEIN"/>
    <property type="match status" value="1"/>
</dbReference>
<dbReference type="GO" id="GO:0061929">
    <property type="term" value="F:gamma-glutamylaminecyclotransferase activity"/>
    <property type="evidence" value="ECO:0007669"/>
    <property type="project" value="InterPro"/>
</dbReference>
<dbReference type="EMBL" id="LDAU01000095">
    <property type="protein sequence ID" value="KRX06571.1"/>
    <property type="molecule type" value="Genomic_DNA"/>
</dbReference>
<organism evidence="5 6">
    <name type="scientific">Pseudocohnilembus persalinus</name>
    <name type="common">Ciliate</name>
    <dbReference type="NCBI Taxonomy" id="266149"/>
    <lineage>
        <taxon>Eukaryota</taxon>
        <taxon>Sar</taxon>
        <taxon>Alveolata</taxon>
        <taxon>Ciliophora</taxon>
        <taxon>Intramacronucleata</taxon>
        <taxon>Oligohymenophorea</taxon>
        <taxon>Scuticociliatia</taxon>
        <taxon>Philasterida</taxon>
        <taxon>Pseudocohnilembidae</taxon>
        <taxon>Pseudocohnilembus</taxon>
    </lineage>
</organism>
<evidence type="ECO:0000256" key="1">
    <source>
        <dbReference type="ARBA" id="ARBA00008861"/>
    </source>
</evidence>
<dbReference type="PANTHER" id="PTHR12510:SF4">
    <property type="entry name" value="GAMMA-GLUTAMYLAMINECYCLOTRANSFERASE"/>
    <property type="match status" value="1"/>
</dbReference>
<reference evidence="5 6" key="1">
    <citation type="journal article" date="2015" name="Sci. Rep.">
        <title>Genome of the facultative scuticociliatosis pathogen Pseudocohnilembus persalinus provides insight into its virulence through horizontal gene transfer.</title>
        <authorList>
            <person name="Xiong J."/>
            <person name="Wang G."/>
            <person name="Cheng J."/>
            <person name="Tian M."/>
            <person name="Pan X."/>
            <person name="Warren A."/>
            <person name="Jiang C."/>
            <person name="Yuan D."/>
            <person name="Miao W."/>
        </authorList>
    </citation>
    <scope>NUCLEOTIDE SEQUENCE [LARGE SCALE GENOMIC DNA]</scope>
    <source>
        <strain evidence="5">36N120E</strain>
    </source>
</reference>
<dbReference type="SUPFAM" id="SSF110857">
    <property type="entry name" value="Gamma-glutamyl cyclotransferase-like"/>
    <property type="match status" value="1"/>
</dbReference>
<evidence type="ECO:0000313" key="6">
    <source>
        <dbReference type="Proteomes" id="UP000054937"/>
    </source>
</evidence>
<sequence length="207" mass="25030">MEQNQQTCQIQKQNYHIVFTYGTLKKGYYNHKFIKDAVFVTENCYTDALQEEKYTILIDKKNYVPFLYKINSLTQKNPDIIQQIQDNIVPVQGELYIVNDEQLKQLDILEGIPTYYDRFIENFIIKPQNQQELQQIENKFEEFGLKDQIQNLDQSLQNEEIKPIKVKAYYYLSQQNLDERYVVEKNECFFNYTLEQHKKYVPKHLRE</sequence>
<feature type="active site" description="Proton acceptor" evidence="2">
    <location>
        <position position="110"/>
    </location>
</feature>
<evidence type="ECO:0000313" key="5">
    <source>
        <dbReference type="EMBL" id="KRX06571.1"/>
    </source>
</evidence>
<keyword evidence="6" id="KW-1185">Reference proteome</keyword>
<protein>
    <recommendedName>
        <fullName evidence="3">Gamma-glutamylcyclotransferase family protein</fullName>
    </recommendedName>
</protein>
<dbReference type="Pfam" id="PF06094">
    <property type="entry name" value="GGACT"/>
    <property type="match status" value="1"/>
</dbReference>
<name>A0A0V0QWG2_PSEPJ</name>
<accession>A0A0V0QWG2</accession>
<dbReference type="AlphaFoldDB" id="A0A0V0QWG2"/>
<feature type="domain" description="Gamma-glutamylcyclotransferase AIG2-like" evidence="4">
    <location>
        <begin position="18"/>
        <end position="119"/>
    </location>
</feature>
<evidence type="ECO:0000259" key="4">
    <source>
        <dbReference type="Pfam" id="PF06094"/>
    </source>
</evidence>
<evidence type="ECO:0000256" key="3">
    <source>
        <dbReference type="RuleBase" id="RU367036"/>
    </source>
</evidence>
<dbReference type="InterPro" id="IPR013024">
    <property type="entry name" value="GGCT-like"/>
</dbReference>
<dbReference type="InterPro" id="IPR009288">
    <property type="entry name" value="AIG2-like_dom"/>
</dbReference>
<evidence type="ECO:0000256" key="2">
    <source>
        <dbReference type="PIRSR" id="PIRSR639126-1"/>
    </source>
</evidence>
<dbReference type="GO" id="GO:0005829">
    <property type="term" value="C:cytosol"/>
    <property type="evidence" value="ECO:0007669"/>
    <property type="project" value="TreeGrafter"/>
</dbReference>
<dbReference type="OrthoDB" id="113620at2759"/>
<proteinExistence type="inferred from homology"/>
<dbReference type="Proteomes" id="UP000054937">
    <property type="component" value="Unassembled WGS sequence"/>
</dbReference>
<dbReference type="Gene3D" id="3.10.490.10">
    <property type="entry name" value="Gamma-glutamyl cyclotransferase-like"/>
    <property type="match status" value="1"/>
</dbReference>
<gene>
    <name evidence="5" type="ORF">PPERSA_10429</name>
</gene>